<comment type="domain">
    <text evidence="11">Consists of 3 domains; the N-terminus binds the ribosome, the middle domain has PPIase activity, while the C-terminus has intrinsic chaperone activity on its own.</text>
</comment>
<dbReference type="InterPro" id="IPR008880">
    <property type="entry name" value="Trigger_fac_C"/>
</dbReference>
<evidence type="ECO:0000256" key="6">
    <source>
        <dbReference type="ARBA" id="ARBA00023110"/>
    </source>
</evidence>
<dbReference type="SUPFAM" id="SSF54534">
    <property type="entry name" value="FKBP-like"/>
    <property type="match status" value="1"/>
</dbReference>
<evidence type="ECO:0000256" key="2">
    <source>
        <dbReference type="ARBA" id="ARBA00005464"/>
    </source>
</evidence>
<evidence type="ECO:0000256" key="1">
    <source>
        <dbReference type="ARBA" id="ARBA00000971"/>
    </source>
</evidence>
<evidence type="ECO:0000256" key="3">
    <source>
        <dbReference type="ARBA" id="ARBA00013194"/>
    </source>
</evidence>
<name>A0ABP7CRL0_9ACTN</name>
<keyword evidence="8 11" id="KW-0413">Isomerase</keyword>
<dbReference type="PANTHER" id="PTHR30560:SF3">
    <property type="entry name" value="TRIGGER FACTOR-LIKE PROTEIN TIG, CHLOROPLASTIC"/>
    <property type="match status" value="1"/>
</dbReference>
<dbReference type="Gene3D" id="1.10.3120.10">
    <property type="entry name" value="Trigger factor, C-terminal domain"/>
    <property type="match status" value="1"/>
</dbReference>
<dbReference type="RefSeq" id="WP_344810838.1">
    <property type="nucleotide sequence ID" value="NZ_BAAAYX010000002.1"/>
</dbReference>
<evidence type="ECO:0000256" key="5">
    <source>
        <dbReference type="ARBA" id="ARBA00022618"/>
    </source>
</evidence>
<comment type="subcellular location">
    <subcellularLocation>
        <location evidence="11">Cytoplasm</location>
    </subcellularLocation>
    <text evidence="11">About half TF is bound to the ribosome near the polypeptide exit tunnel while the other half is free in the cytoplasm.</text>
</comment>
<reference evidence="17" key="1">
    <citation type="journal article" date="2019" name="Int. J. Syst. Evol. Microbiol.">
        <title>The Global Catalogue of Microorganisms (GCM) 10K type strain sequencing project: providing services to taxonomists for standard genome sequencing and annotation.</title>
        <authorList>
            <consortium name="The Broad Institute Genomics Platform"/>
            <consortium name="The Broad Institute Genome Sequencing Center for Infectious Disease"/>
            <person name="Wu L."/>
            <person name="Ma J."/>
        </authorList>
    </citation>
    <scope>NUCLEOTIDE SEQUENCE [LARGE SCALE GENOMIC DNA]</scope>
    <source>
        <strain evidence="17">JCM 16548</strain>
    </source>
</reference>
<evidence type="ECO:0000259" key="14">
    <source>
        <dbReference type="Pfam" id="PF05697"/>
    </source>
</evidence>
<dbReference type="Pfam" id="PF05698">
    <property type="entry name" value="Trigger_C"/>
    <property type="match status" value="1"/>
</dbReference>
<dbReference type="InterPro" id="IPR037041">
    <property type="entry name" value="Trigger_fac_C_sf"/>
</dbReference>
<evidence type="ECO:0000256" key="8">
    <source>
        <dbReference type="ARBA" id="ARBA00023235"/>
    </source>
</evidence>
<evidence type="ECO:0000259" key="13">
    <source>
        <dbReference type="Pfam" id="PF00254"/>
    </source>
</evidence>
<keyword evidence="5 11" id="KW-0132">Cell division</keyword>
<dbReference type="PIRSF" id="PIRSF003095">
    <property type="entry name" value="Trigger_factor"/>
    <property type="match status" value="1"/>
</dbReference>
<keyword evidence="7 11" id="KW-0143">Chaperone</keyword>
<dbReference type="Pfam" id="PF05697">
    <property type="entry name" value="Trigger_N"/>
    <property type="match status" value="1"/>
</dbReference>
<dbReference type="InterPro" id="IPR027304">
    <property type="entry name" value="Trigger_fact/SurA_dom_sf"/>
</dbReference>
<evidence type="ECO:0000256" key="11">
    <source>
        <dbReference type="HAMAP-Rule" id="MF_00303"/>
    </source>
</evidence>
<feature type="compositionally biased region" description="Acidic residues" evidence="12">
    <location>
        <begin position="462"/>
        <end position="480"/>
    </location>
</feature>
<comment type="function">
    <text evidence="11">Involved in protein export. Acts as a chaperone by maintaining the newly synthesized protein in an open conformation. Functions as a peptidyl-prolyl cis-trans isomerase.</text>
</comment>
<organism evidence="16 17">
    <name type="scientific">Microlunatus aurantiacus</name>
    <dbReference type="NCBI Taxonomy" id="446786"/>
    <lineage>
        <taxon>Bacteria</taxon>
        <taxon>Bacillati</taxon>
        <taxon>Actinomycetota</taxon>
        <taxon>Actinomycetes</taxon>
        <taxon>Propionibacteriales</taxon>
        <taxon>Propionibacteriaceae</taxon>
        <taxon>Microlunatus</taxon>
    </lineage>
</organism>
<dbReference type="Gene3D" id="3.10.50.40">
    <property type="match status" value="1"/>
</dbReference>
<dbReference type="EC" id="5.2.1.8" evidence="3 11"/>
<accession>A0ABP7CRL0</accession>
<feature type="domain" description="PPIase FKBP-type" evidence="13">
    <location>
        <begin position="157"/>
        <end position="214"/>
    </location>
</feature>
<evidence type="ECO:0000256" key="9">
    <source>
        <dbReference type="ARBA" id="ARBA00023306"/>
    </source>
</evidence>
<feature type="domain" description="Trigger factor ribosome-binding bacterial" evidence="14">
    <location>
        <begin position="1"/>
        <end position="144"/>
    </location>
</feature>
<dbReference type="PANTHER" id="PTHR30560">
    <property type="entry name" value="TRIGGER FACTOR CHAPERONE AND PEPTIDYL-PROLYL CIS/TRANS ISOMERASE"/>
    <property type="match status" value="1"/>
</dbReference>
<feature type="domain" description="Trigger factor C-terminal" evidence="15">
    <location>
        <begin position="258"/>
        <end position="422"/>
    </location>
</feature>
<evidence type="ECO:0000313" key="16">
    <source>
        <dbReference type="EMBL" id="GAA3693579.1"/>
    </source>
</evidence>
<dbReference type="InterPro" id="IPR046357">
    <property type="entry name" value="PPIase_dom_sf"/>
</dbReference>
<evidence type="ECO:0000259" key="15">
    <source>
        <dbReference type="Pfam" id="PF05698"/>
    </source>
</evidence>
<keyword evidence="17" id="KW-1185">Reference proteome</keyword>
<dbReference type="Gene3D" id="3.30.70.1050">
    <property type="entry name" value="Trigger factor ribosome-binding domain"/>
    <property type="match status" value="1"/>
</dbReference>
<comment type="caution">
    <text evidence="16">The sequence shown here is derived from an EMBL/GenBank/DDBJ whole genome shotgun (WGS) entry which is preliminary data.</text>
</comment>
<dbReference type="InterPro" id="IPR008881">
    <property type="entry name" value="Trigger_fac_ribosome-bd_bac"/>
</dbReference>
<comment type="similarity">
    <text evidence="2 11">Belongs to the FKBP-type PPIase family. Tig subfamily.</text>
</comment>
<keyword evidence="9 11" id="KW-0131">Cell cycle</keyword>
<evidence type="ECO:0000256" key="7">
    <source>
        <dbReference type="ARBA" id="ARBA00023186"/>
    </source>
</evidence>
<sequence length="480" mass="51829">MPSSVDRLSPTRVKLTVEVSFDDLKPSLDKAYREIAKSVNIPGFRKGKVPPMVIDQRFGRGAIIQEALNDALPKFYGEAVSENNLNPLAQPEVEVTKLEDGDLIEFTAEVDVRPEFDLPEFSTLTATVDPIEVTDEQIDTQLTALRQRFGSKSVVERAAATGDVVTIDLVASKDGESLPDATAEGLEYEIGTSGMLDGLDEAVTGLSAGESADFVSTLVGGAQKGEEADIHVTVTQVQEQELPELDDEFAQTASEFDTLDELRDDVAARLANAGRLDQAARARDAVLENLLEQLEIDLPENVISSEVDARKEQIQSQLDGAGIDLDDYLAETGEAEDAESFWAGVEKRSADAMKAQLVLDKTAEQTGVTVDQNDLTQHIFQRAQQEGTAPQQIIAHMQEHPHHIDEYMLEIRRGKALATIVEAATVTDSNGEQIDLARIQPDGSLGDPAAAEDVVLEGSVVESDDEGTGADDADSTENKA</sequence>
<evidence type="ECO:0000256" key="4">
    <source>
        <dbReference type="ARBA" id="ARBA00016902"/>
    </source>
</evidence>
<keyword evidence="6 11" id="KW-0697">Rotamase</keyword>
<evidence type="ECO:0000256" key="12">
    <source>
        <dbReference type="SAM" id="MobiDB-lite"/>
    </source>
</evidence>
<dbReference type="SUPFAM" id="SSF102735">
    <property type="entry name" value="Trigger factor ribosome-binding domain"/>
    <property type="match status" value="1"/>
</dbReference>
<dbReference type="Pfam" id="PF00254">
    <property type="entry name" value="FKBP_C"/>
    <property type="match status" value="1"/>
</dbReference>
<protein>
    <recommendedName>
        <fullName evidence="4 11">Trigger factor</fullName>
        <shortName evidence="11">TF</shortName>
        <ecNumber evidence="3 11">5.2.1.8</ecNumber>
    </recommendedName>
    <alternativeName>
        <fullName evidence="10 11">PPIase</fullName>
    </alternativeName>
</protein>
<comment type="catalytic activity">
    <reaction evidence="1 11">
        <text>[protein]-peptidylproline (omega=180) = [protein]-peptidylproline (omega=0)</text>
        <dbReference type="Rhea" id="RHEA:16237"/>
        <dbReference type="Rhea" id="RHEA-COMP:10747"/>
        <dbReference type="Rhea" id="RHEA-COMP:10748"/>
        <dbReference type="ChEBI" id="CHEBI:83833"/>
        <dbReference type="ChEBI" id="CHEBI:83834"/>
        <dbReference type="EC" id="5.2.1.8"/>
    </reaction>
</comment>
<dbReference type="NCBIfam" id="TIGR00115">
    <property type="entry name" value="tig"/>
    <property type="match status" value="1"/>
</dbReference>
<dbReference type="InterPro" id="IPR005215">
    <property type="entry name" value="Trig_fac"/>
</dbReference>
<dbReference type="InterPro" id="IPR001179">
    <property type="entry name" value="PPIase_FKBP_dom"/>
</dbReference>
<gene>
    <name evidence="11 16" type="primary">tig</name>
    <name evidence="16" type="ORF">GCM10022204_06580</name>
</gene>
<proteinExistence type="inferred from homology"/>
<feature type="region of interest" description="Disordered" evidence="12">
    <location>
        <begin position="458"/>
        <end position="480"/>
    </location>
</feature>
<dbReference type="HAMAP" id="MF_00303">
    <property type="entry name" value="Trigger_factor_Tig"/>
    <property type="match status" value="1"/>
</dbReference>
<evidence type="ECO:0000313" key="17">
    <source>
        <dbReference type="Proteomes" id="UP001500051"/>
    </source>
</evidence>
<keyword evidence="11" id="KW-0963">Cytoplasm</keyword>
<dbReference type="InterPro" id="IPR036611">
    <property type="entry name" value="Trigger_fac_ribosome-bd_sf"/>
</dbReference>
<dbReference type="EMBL" id="BAAAYX010000002">
    <property type="protein sequence ID" value="GAA3693579.1"/>
    <property type="molecule type" value="Genomic_DNA"/>
</dbReference>
<dbReference type="SUPFAM" id="SSF109998">
    <property type="entry name" value="Triger factor/SurA peptide-binding domain-like"/>
    <property type="match status" value="1"/>
</dbReference>
<evidence type="ECO:0000256" key="10">
    <source>
        <dbReference type="ARBA" id="ARBA00029986"/>
    </source>
</evidence>
<dbReference type="Proteomes" id="UP001500051">
    <property type="component" value="Unassembled WGS sequence"/>
</dbReference>